<proteinExistence type="predicted"/>
<organism evidence="5 6">
    <name type="scientific">Bifidobacterium choerinum</name>
    <dbReference type="NCBI Taxonomy" id="35760"/>
    <lineage>
        <taxon>Bacteria</taxon>
        <taxon>Bacillati</taxon>
        <taxon>Actinomycetota</taxon>
        <taxon>Actinomycetes</taxon>
        <taxon>Bifidobacteriales</taxon>
        <taxon>Bifidobacteriaceae</taxon>
        <taxon>Bifidobacterium</taxon>
    </lineage>
</organism>
<accession>A0A087ADY4</accession>
<name>A0A087ADY4_9BIFI</name>
<feature type="domain" description="Glycosyl transferase family 1" evidence="3">
    <location>
        <begin position="181"/>
        <end position="339"/>
    </location>
</feature>
<dbReference type="SUPFAM" id="SSF53756">
    <property type="entry name" value="UDP-Glycosyltransferase/glycogen phosphorylase"/>
    <property type="match status" value="1"/>
</dbReference>
<keyword evidence="6" id="KW-1185">Reference proteome</keyword>
<comment type="caution">
    <text evidence="5">The sequence shown here is derived from an EMBL/GenBank/DDBJ whole genome shotgun (WGS) entry which is preliminary data.</text>
</comment>
<dbReference type="PANTHER" id="PTHR12526">
    <property type="entry name" value="GLYCOSYLTRANSFERASE"/>
    <property type="match status" value="1"/>
</dbReference>
<evidence type="ECO:0000313" key="5">
    <source>
        <dbReference type="EMBL" id="KFI56984.1"/>
    </source>
</evidence>
<dbReference type="Pfam" id="PF00534">
    <property type="entry name" value="Glycos_transf_1"/>
    <property type="match status" value="1"/>
</dbReference>
<sequence length="364" mass="41054">MAKTNVAFFINDITSSGGTERVTCMISNMLQETGDYNIVIISLNECGGNIKFPLNSRVQTTKINETPKSGIYRFPTVCTRLARLVRRYKIDVLIDVDGILDLYSVPVKLLTRVKFVSWEHFNFHQNPDVPYRKLSRQLAGMFSSAIVTLTDQDRQLYEENLKVRRARILTIPNPMSIHEPTVYDSGSKTIVSAGRLTYQKGFDMLVDVAAAVLPQHPDWTWLVLGEGEDHDKITELTHAKGLDAQLKFPGRTSHLNTYFEKAAFFVMTSRFEGLPMVLLEAKAAQLPLVSFDCETGPREIIENGVNGFVIPCFDTASMIEHIDKLIDSPSLRKEFSANSSLGNSKFSPDSIRDQWIELLRTIIK</sequence>
<dbReference type="RefSeq" id="WP_024541175.1">
    <property type="nucleotide sequence ID" value="NZ_JGYU01000007.1"/>
</dbReference>
<dbReference type="EMBL" id="JGYU01000007">
    <property type="protein sequence ID" value="KFI56984.1"/>
    <property type="molecule type" value="Genomic_DNA"/>
</dbReference>
<keyword evidence="2 5" id="KW-0808">Transferase</keyword>
<feature type="domain" description="Glycosyltransferase subfamily 4-like N-terminal" evidence="4">
    <location>
        <begin position="17"/>
        <end position="175"/>
    </location>
</feature>
<dbReference type="CDD" id="cd03820">
    <property type="entry name" value="GT4_AmsD-like"/>
    <property type="match status" value="1"/>
</dbReference>
<evidence type="ECO:0000259" key="3">
    <source>
        <dbReference type="Pfam" id="PF00534"/>
    </source>
</evidence>
<dbReference type="EC" id="2.4.1.292" evidence="5"/>
<dbReference type="InterPro" id="IPR028098">
    <property type="entry name" value="Glyco_trans_4-like_N"/>
</dbReference>
<dbReference type="Gene3D" id="3.40.50.2000">
    <property type="entry name" value="Glycogen Phosphorylase B"/>
    <property type="match status" value="2"/>
</dbReference>
<gene>
    <name evidence="5" type="ORF">BCHO_0658</name>
</gene>
<evidence type="ECO:0000256" key="1">
    <source>
        <dbReference type="ARBA" id="ARBA00022676"/>
    </source>
</evidence>
<dbReference type="Pfam" id="PF13439">
    <property type="entry name" value="Glyco_transf_4"/>
    <property type="match status" value="1"/>
</dbReference>
<dbReference type="PANTHER" id="PTHR12526:SF630">
    <property type="entry name" value="GLYCOSYLTRANSFERASE"/>
    <property type="match status" value="1"/>
</dbReference>
<dbReference type="AlphaFoldDB" id="A0A087ADY4"/>
<dbReference type="InterPro" id="IPR001296">
    <property type="entry name" value="Glyco_trans_1"/>
</dbReference>
<evidence type="ECO:0000256" key="2">
    <source>
        <dbReference type="ARBA" id="ARBA00022679"/>
    </source>
</evidence>
<dbReference type="eggNOG" id="COG0438">
    <property type="taxonomic scope" value="Bacteria"/>
</dbReference>
<dbReference type="Proteomes" id="UP000028995">
    <property type="component" value="Unassembled WGS sequence"/>
</dbReference>
<evidence type="ECO:0000313" key="6">
    <source>
        <dbReference type="Proteomes" id="UP000028995"/>
    </source>
</evidence>
<dbReference type="STRING" id="35760.BCHO_0658"/>
<reference evidence="5 6" key="1">
    <citation type="submission" date="2014-03" db="EMBL/GenBank/DDBJ databases">
        <title>Genomics of Bifidobacteria.</title>
        <authorList>
            <person name="Ventura M."/>
            <person name="Milani C."/>
            <person name="Lugli G.A."/>
        </authorList>
    </citation>
    <scope>NUCLEOTIDE SEQUENCE [LARGE SCALE GENOMIC DNA]</scope>
    <source>
        <strain evidence="5 6">LMG 10510</strain>
    </source>
</reference>
<evidence type="ECO:0000259" key="4">
    <source>
        <dbReference type="Pfam" id="PF13439"/>
    </source>
</evidence>
<dbReference type="GO" id="GO:0016757">
    <property type="term" value="F:glycosyltransferase activity"/>
    <property type="evidence" value="ECO:0007669"/>
    <property type="project" value="UniProtKB-KW"/>
</dbReference>
<keyword evidence="1 5" id="KW-0328">Glycosyltransferase</keyword>
<protein>
    <submittedName>
        <fullName evidence="5">Glycosyltransferase family 1</fullName>
        <ecNumber evidence="5">2.4.1.292</ecNumber>
    </submittedName>
</protein>